<dbReference type="PROSITE" id="PS00081">
    <property type="entry name" value="LIPOXYGENASE_2"/>
    <property type="match status" value="1"/>
</dbReference>
<comment type="similarity">
    <text evidence="3 15">Belongs to the lipoxygenase family.</text>
</comment>
<evidence type="ECO:0000256" key="16">
    <source>
        <dbReference type="RuleBase" id="RU003975"/>
    </source>
</evidence>
<dbReference type="FunFam" id="3.10.450.60:FF:000002">
    <property type="entry name" value="Lipoxygenase"/>
    <property type="match status" value="1"/>
</dbReference>
<evidence type="ECO:0000256" key="1">
    <source>
        <dbReference type="ARBA" id="ARBA00001962"/>
    </source>
</evidence>
<evidence type="ECO:0000256" key="3">
    <source>
        <dbReference type="ARBA" id="ARBA00009419"/>
    </source>
</evidence>
<evidence type="ECO:0000256" key="15">
    <source>
        <dbReference type="RuleBase" id="RU003974"/>
    </source>
</evidence>
<evidence type="ECO:0000313" key="20">
    <source>
        <dbReference type="Proteomes" id="UP000516437"/>
    </source>
</evidence>
<protein>
    <recommendedName>
        <fullName evidence="16">Lipoxygenase</fullName>
        <ecNumber evidence="16">1.13.11.-</ecNumber>
    </recommendedName>
</protein>
<dbReference type="SMART" id="SM00308">
    <property type="entry name" value="LH2"/>
    <property type="match status" value="1"/>
</dbReference>
<dbReference type="InterPro" id="IPR042057">
    <property type="entry name" value="Lipoxy_PLAT/LH2"/>
</dbReference>
<dbReference type="InterPro" id="IPR001246">
    <property type="entry name" value="LipOase_plant"/>
</dbReference>
<dbReference type="Gene3D" id="4.10.375.10">
    <property type="entry name" value="Lipoxygenase-1, Domain 2"/>
    <property type="match status" value="1"/>
</dbReference>
<keyword evidence="6 15" id="KW-0479">Metal-binding</keyword>
<evidence type="ECO:0000256" key="5">
    <source>
        <dbReference type="ARBA" id="ARBA00022516"/>
    </source>
</evidence>
<dbReference type="InterPro" id="IPR020833">
    <property type="entry name" value="LipOase_Fe_BS"/>
</dbReference>
<dbReference type="Gene3D" id="4.10.372.10">
    <property type="entry name" value="Lipoxygenase-1, Domain 3"/>
    <property type="match status" value="1"/>
</dbReference>
<evidence type="ECO:0000259" key="18">
    <source>
        <dbReference type="PROSITE" id="PS51393"/>
    </source>
</evidence>
<dbReference type="SUPFAM" id="SSF48484">
    <property type="entry name" value="Lipoxigenase"/>
    <property type="match status" value="1"/>
</dbReference>
<feature type="domain" description="PLAT" evidence="17">
    <location>
        <begin position="35"/>
        <end position="163"/>
    </location>
</feature>
<dbReference type="Pfam" id="PF01477">
    <property type="entry name" value="PLAT"/>
    <property type="match status" value="1"/>
</dbReference>
<dbReference type="PROSITE" id="PS00711">
    <property type="entry name" value="LIPOXYGENASE_1"/>
    <property type="match status" value="1"/>
</dbReference>
<dbReference type="PRINTS" id="PR00468">
    <property type="entry name" value="PLTLPOXGNASE"/>
</dbReference>
<keyword evidence="4" id="KW-0963">Cytoplasm</keyword>
<dbReference type="PROSITE" id="PS50095">
    <property type="entry name" value="PLAT"/>
    <property type="match status" value="1"/>
</dbReference>
<dbReference type="Gene3D" id="3.10.450.60">
    <property type="match status" value="1"/>
</dbReference>
<evidence type="ECO:0000256" key="12">
    <source>
        <dbReference type="ARBA" id="ARBA00023098"/>
    </source>
</evidence>
<feature type="domain" description="Lipoxygenase" evidence="18">
    <location>
        <begin position="166"/>
        <end position="838"/>
    </location>
</feature>
<keyword evidence="20" id="KW-1185">Reference proteome</keyword>
<evidence type="ECO:0000256" key="10">
    <source>
        <dbReference type="ARBA" id="ARBA00023002"/>
    </source>
</evidence>
<evidence type="ECO:0000256" key="14">
    <source>
        <dbReference type="PROSITE-ProRule" id="PRU00152"/>
    </source>
</evidence>
<comment type="function">
    <text evidence="16">Plant lipoxygenase may be involved in a number of diverse aspects of plant physiology including growth and development, pest resistance, and senescence or responses to wounding.</text>
</comment>
<dbReference type="GO" id="GO:0031408">
    <property type="term" value="P:oxylipin biosynthetic process"/>
    <property type="evidence" value="ECO:0007669"/>
    <property type="project" value="UniProtKB-UniRule"/>
</dbReference>
<keyword evidence="9 15" id="KW-0223">Dioxygenase</keyword>
<keyword evidence="12" id="KW-0443">Lipid metabolism</keyword>
<comment type="subcellular location">
    <subcellularLocation>
        <location evidence="2">Cytoplasm</location>
    </subcellularLocation>
</comment>
<evidence type="ECO:0000256" key="2">
    <source>
        <dbReference type="ARBA" id="ARBA00004496"/>
    </source>
</evidence>
<dbReference type="EC" id="1.13.11.-" evidence="16"/>
<dbReference type="EMBL" id="RXIC02000023">
    <property type="protein sequence ID" value="KAB1214205.1"/>
    <property type="molecule type" value="Genomic_DNA"/>
</dbReference>
<keyword evidence="8" id="KW-0276">Fatty acid metabolism</keyword>
<accession>A0A6A1VNG5</accession>
<dbReference type="GO" id="GO:0005506">
    <property type="term" value="F:iron ion binding"/>
    <property type="evidence" value="ECO:0007669"/>
    <property type="project" value="UniProtKB-ARBA"/>
</dbReference>
<dbReference type="InterPro" id="IPR001024">
    <property type="entry name" value="PLAT/LH2_dom"/>
</dbReference>
<dbReference type="InterPro" id="IPR020834">
    <property type="entry name" value="LipOase_CS"/>
</dbReference>
<evidence type="ECO:0000256" key="8">
    <source>
        <dbReference type="ARBA" id="ARBA00022832"/>
    </source>
</evidence>
<dbReference type="FunFam" id="4.10.372.10:FF:000001">
    <property type="entry name" value="Lipoxygenase"/>
    <property type="match status" value="1"/>
</dbReference>
<dbReference type="InterPro" id="IPR036392">
    <property type="entry name" value="PLAT/LH2_dom_sf"/>
</dbReference>
<dbReference type="AlphaFoldDB" id="A0A6A1VNG5"/>
<comment type="pathway">
    <text evidence="16">Lipid metabolism; oxylipin biosynthesis.</text>
</comment>
<evidence type="ECO:0000259" key="17">
    <source>
        <dbReference type="PROSITE" id="PS50095"/>
    </source>
</evidence>
<comment type="caution">
    <text evidence="14">Lacks conserved residue(s) required for the propagation of feature annotation.</text>
</comment>
<dbReference type="InterPro" id="IPR013819">
    <property type="entry name" value="LipOase_C"/>
</dbReference>
<dbReference type="GO" id="GO:0034440">
    <property type="term" value="P:lipid oxidation"/>
    <property type="evidence" value="ECO:0007669"/>
    <property type="project" value="InterPro"/>
</dbReference>
<keyword evidence="13 16" id="KW-0275">Fatty acid biosynthesis</keyword>
<evidence type="ECO:0000256" key="9">
    <source>
        <dbReference type="ARBA" id="ARBA00022964"/>
    </source>
</evidence>
<dbReference type="GO" id="GO:0006633">
    <property type="term" value="P:fatty acid biosynthetic process"/>
    <property type="evidence" value="ECO:0007669"/>
    <property type="project" value="UniProtKB-KW"/>
</dbReference>
<dbReference type="InterPro" id="IPR000907">
    <property type="entry name" value="LipOase"/>
</dbReference>
<proteinExistence type="inferred from homology"/>
<keyword evidence="11 15" id="KW-0408">Iron</keyword>
<keyword evidence="10 15" id="KW-0560">Oxidoreductase</keyword>
<dbReference type="SUPFAM" id="SSF49723">
    <property type="entry name" value="Lipase/lipooxygenase domain (PLAT/LH2 domain)"/>
    <property type="match status" value="1"/>
</dbReference>
<dbReference type="GO" id="GO:0005737">
    <property type="term" value="C:cytoplasm"/>
    <property type="evidence" value="ECO:0007669"/>
    <property type="project" value="UniProtKB-SubCell"/>
</dbReference>
<dbReference type="Pfam" id="PF00305">
    <property type="entry name" value="Lipoxygenase"/>
    <property type="match status" value="1"/>
</dbReference>
<dbReference type="PROSITE" id="PS51393">
    <property type="entry name" value="LIPOXYGENASE_3"/>
    <property type="match status" value="1"/>
</dbReference>
<dbReference type="OrthoDB" id="407298at2759"/>
<evidence type="ECO:0000256" key="11">
    <source>
        <dbReference type="ARBA" id="ARBA00023004"/>
    </source>
</evidence>
<dbReference type="FunFam" id="1.20.245.10:FF:000002">
    <property type="entry name" value="Lipoxygenase"/>
    <property type="match status" value="1"/>
</dbReference>
<comment type="caution">
    <text evidence="19">The sequence shown here is derived from an EMBL/GenBank/DDBJ whole genome shotgun (WGS) entry which is preliminary data.</text>
</comment>
<dbReference type="PANTHER" id="PTHR11771">
    <property type="entry name" value="LIPOXYGENASE"/>
    <property type="match status" value="1"/>
</dbReference>
<evidence type="ECO:0000256" key="6">
    <source>
        <dbReference type="ARBA" id="ARBA00022723"/>
    </source>
</evidence>
<dbReference type="PRINTS" id="PR00087">
    <property type="entry name" value="LIPOXYGENASE"/>
</dbReference>
<dbReference type="Gene3D" id="2.60.60.20">
    <property type="entry name" value="PLAT/LH2 domain"/>
    <property type="match status" value="1"/>
</dbReference>
<dbReference type="InterPro" id="IPR027433">
    <property type="entry name" value="Lipoxygenase_dom_3"/>
</dbReference>
<dbReference type="GO" id="GO:0016702">
    <property type="term" value="F:oxidoreductase activity, acting on single donors with incorporation of molecular oxygen, incorporation of two atoms of oxygen"/>
    <property type="evidence" value="ECO:0007669"/>
    <property type="project" value="InterPro"/>
</dbReference>
<dbReference type="UniPathway" id="UPA00382"/>
<keyword evidence="5 16" id="KW-0444">Lipid biosynthesis</keyword>
<keyword evidence="7 16" id="KW-0925">Oxylipin biosynthesis</keyword>
<organism evidence="19 20">
    <name type="scientific">Morella rubra</name>
    <name type="common">Chinese bayberry</name>
    <dbReference type="NCBI Taxonomy" id="262757"/>
    <lineage>
        <taxon>Eukaryota</taxon>
        <taxon>Viridiplantae</taxon>
        <taxon>Streptophyta</taxon>
        <taxon>Embryophyta</taxon>
        <taxon>Tracheophyta</taxon>
        <taxon>Spermatophyta</taxon>
        <taxon>Magnoliopsida</taxon>
        <taxon>eudicotyledons</taxon>
        <taxon>Gunneridae</taxon>
        <taxon>Pentapetalae</taxon>
        <taxon>rosids</taxon>
        <taxon>fabids</taxon>
        <taxon>Fagales</taxon>
        <taxon>Myricaceae</taxon>
        <taxon>Morella</taxon>
    </lineage>
</organism>
<evidence type="ECO:0000313" key="19">
    <source>
        <dbReference type="EMBL" id="KAB1214205.1"/>
    </source>
</evidence>
<name>A0A6A1VNG5_9ROSI</name>
<evidence type="ECO:0000256" key="13">
    <source>
        <dbReference type="ARBA" id="ARBA00023160"/>
    </source>
</evidence>
<dbReference type="Proteomes" id="UP000516437">
    <property type="component" value="Chromosome 5"/>
</dbReference>
<evidence type="ECO:0000256" key="4">
    <source>
        <dbReference type="ARBA" id="ARBA00022490"/>
    </source>
</evidence>
<comment type="cofactor">
    <cofactor evidence="1 15">
        <name>Fe cation</name>
        <dbReference type="ChEBI" id="CHEBI:24875"/>
    </cofactor>
</comment>
<dbReference type="InterPro" id="IPR036226">
    <property type="entry name" value="LipOase_C_sf"/>
</dbReference>
<dbReference type="Gene3D" id="1.20.245.10">
    <property type="entry name" value="Lipoxygenase-1, Domain 5"/>
    <property type="match status" value="1"/>
</dbReference>
<evidence type="ECO:0000256" key="7">
    <source>
        <dbReference type="ARBA" id="ARBA00022767"/>
    </source>
</evidence>
<dbReference type="CDD" id="cd01751">
    <property type="entry name" value="PLAT_LH2"/>
    <property type="match status" value="1"/>
</dbReference>
<reference evidence="19 20" key="1">
    <citation type="journal article" date="2019" name="Plant Biotechnol. J.">
        <title>The red bayberry genome and genetic basis of sex determination.</title>
        <authorList>
            <person name="Jia H.M."/>
            <person name="Jia H.J."/>
            <person name="Cai Q.L."/>
            <person name="Wang Y."/>
            <person name="Zhao H.B."/>
            <person name="Yang W.F."/>
            <person name="Wang G.Y."/>
            <person name="Li Y.H."/>
            <person name="Zhan D.L."/>
            <person name="Shen Y.T."/>
            <person name="Niu Q.F."/>
            <person name="Chang L."/>
            <person name="Qiu J."/>
            <person name="Zhao L."/>
            <person name="Xie H.B."/>
            <person name="Fu W.Y."/>
            <person name="Jin J."/>
            <person name="Li X.W."/>
            <person name="Jiao Y."/>
            <person name="Zhou C.C."/>
            <person name="Tu T."/>
            <person name="Chai C.Y."/>
            <person name="Gao J.L."/>
            <person name="Fan L.J."/>
            <person name="van de Weg E."/>
            <person name="Wang J.Y."/>
            <person name="Gao Z.S."/>
        </authorList>
    </citation>
    <scope>NUCLEOTIDE SEQUENCE [LARGE SCALE GENOMIC DNA]</scope>
    <source>
        <tissue evidence="19">Leaves</tissue>
    </source>
</reference>
<sequence length="838" mass="95611">MDMLCGKNKKKKIAKGGDMKTIKGTVVLMKKNVLDSHDLKASLFDRIHECLGKGVSLQLVSSVHPDPANGLRGKLSKVAYLEKWITTVTPAFKADEAEFPVTFDWDESMGAPGALIIKNHHRSQFYLKTVTLEGVSEHGRVHFVCNSWVYPAHRYKYDRVFFSNKTYLPCKTPGPLRRYREQELVNLQGNGSGKLKEWDRVYDYAYYNDLGSPDKDPNSEKRLPLLSLNIYVPRDERFSHVKFSDFVAYALKSLVQVLLPEVKSLCDKTINEFDTFEDVMKLYEGGIKLPNGATLGKIRECIPWELVKELVRNDGERFLKFPMPDVIKEDKSAWRTDEEFGREMLAGVNPVIIRRLREFPPASDLDPKKYGNQTSTIREEHIKKNLKGLSVDKAIKTNRLFILDHHDALMPYLTRINSTTTKTYATRTLLFLQNDGTLKPLAIELSLPHPQGEYHGAVSKVFTPAEVGVEGSVWQLAKAYAAVNDSGYHQLISHWLNTHAIIEPFVIATNRQLSVLHPIYKLLHPHYRDTMNINAFARQILINAGGVLEKTVFPAKYAMEMSAVVYKNWVFTEQALPTDLLKRGIAVPDSSCPHGLRLLIQDYPYAVDGLEIWSAIENWVSEYCSFYYPIDDIIQDDSELQSWWTEIRNVGHGDKQDEPWWPEMQTRAELIRCCTIIIWVASALHAAVNFGQYPYAGYLPNRPTVSRRFMPEPGTPEYAELESNPELAYLKTITAQLQTLLGVSLIEILSRHSTDEIYLGQRDTLEWTSDAEPQAAFVRFRGRLIDIEKRIIDMNNDKRWKNRVGQVKVPYTLLYPNTSDYSREGGLTGKGIPNSVSI</sequence>
<gene>
    <name evidence="19" type="ORF">CJ030_MR5G023118</name>
</gene>